<evidence type="ECO:0000256" key="1">
    <source>
        <dbReference type="SAM" id="Phobius"/>
    </source>
</evidence>
<dbReference type="RefSeq" id="WP_376921037.1">
    <property type="nucleotide sequence ID" value="NZ_JBHRSW010000039.1"/>
</dbReference>
<dbReference type="Gene3D" id="3.90.1580.10">
    <property type="entry name" value="paralog of FGE (formylglycine-generating enzyme)"/>
    <property type="match status" value="1"/>
</dbReference>
<keyword evidence="5" id="KW-1185">Reference proteome</keyword>
<dbReference type="Proteomes" id="UP001595478">
    <property type="component" value="Unassembled WGS sequence"/>
</dbReference>
<gene>
    <name evidence="4" type="ORF">ACFOHL_14895</name>
</gene>
<comment type="caution">
    <text evidence="4">The sequence shown here is derived from an EMBL/GenBank/DDBJ whole genome shotgun (WGS) entry which is preliminary data.</text>
</comment>
<dbReference type="Pfam" id="PF03781">
    <property type="entry name" value="FGE-sulfatase"/>
    <property type="match status" value="1"/>
</dbReference>
<dbReference type="PANTHER" id="PTHR23150:SF19">
    <property type="entry name" value="FORMYLGLYCINE-GENERATING ENZYME"/>
    <property type="match status" value="1"/>
</dbReference>
<dbReference type="PANTHER" id="PTHR23150">
    <property type="entry name" value="SULFATASE MODIFYING FACTOR 1, 2"/>
    <property type="match status" value="1"/>
</dbReference>
<keyword evidence="1" id="KW-0812">Transmembrane</keyword>
<dbReference type="InterPro" id="IPR016187">
    <property type="entry name" value="CTDL_fold"/>
</dbReference>
<dbReference type="Pfam" id="PF08308">
    <property type="entry name" value="PEGA"/>
    <property type="match status" value="1"/>
</dbReference>
<keyword evidence="1" id="KW-1133">Transmembrane helix</keyword>
<dbReference type="InterPro" id="IPR005532">
    <property type="entry name" value="SUMF_dom"/>
</dbReference>
<dbReference type="InterPro" id="IPR013229">
    <property type="entry name" value="PEGA"/>
</dbReference>
<evidence type="ECO:0000313" key="5">
    <source>
        <dbReference type="Proteomes" id="UP001595478"/>
    </source>
</evidence>
<dbReference type="SUPFAM" id="SSF56436">
    <property type="entry name" value="C-type lectin-like"/>
    <property type="match status" value="1"/>
</dbReference>
<accession>A0ABV7FRY6</accession>
<dbReference type="EMBL" id="JBHRSW010000039">
    <property type="protein sequence ID" value="MFC3122910.1"/>
    <property type="molecule type" value="Genomic_DNA"/>
</dbReference>
<feature type="transmembrane region" description="Helical" evidence="1">
    <location>
        <begin position="16"/>
        <end position="39"/>
    </location>
</feature>
<dbReference type="InterPro" id="IPR051043">
    <property type="entry name" value="Sulfatase_Mod_Factor_Kinase"/>
</dbReference>
<keyword evidence="1" id="KW-0472">Membrane</keyword>
<name>A0ABV7FRY6_9ALTE</name>
<evidence type="ECO:0000259" key="2">
    <source>
        <dbReference type="Pfam" id="PF03781"/>
    </source>
</evidence>
<sequence length="673" mass="74820">MEELDNRIKQAQRKGVLSYLLIGVSTSVLLVLVFTWLFFVKGYTLIVAPEIINNDYSTSVLSGKVFRRNNSLYILGTKASLRVSADKFEAVVVNITEDSPPNLKIELPPSPARIKVDLSLAFPPDKTASHSDKDANWYIDGTLIHVGNKLDYAIAHGAYRLRLEHPYYEPQEMSLDLAQGEVYNLSPELVSVKGSLDLSSSVNDALIAVSSDSFTEQESPYIRHTVEGGSYRVNVSAQGYQPISDTIDISWQTPKQKRQYILEPLQAKVQVSAVPLDGNLLINKLEKALGTHQVNASETIEIQYTKPGYYAFNEKFSLTPGETKTVNIKLKPAKGTLLVTTQPQAEVFVDNKRVGTSPVTITLPAVSHSVSVKKAGYRAVTQKLRVEANKQSTISVDLMTEFEARRAEGLPLFASTLGIEMRKFAGGTFTLGSAVNQPGRRRNEHQIEVDLQRPFWVSKHEITEKQYAAYLGQGSGGNKPIRNITWQEAAKFANWLSEKEGLPPFYRFQGNRLVSVNASSSAYRLPTEAEWEWLAKKAKRSVSTVYVWGNADKIPTNVGNFGDKQLQGSQAIYLKEFEDKHKGVADVGSYRADRLGLFDIAGNLSEWVHDRYTTTLPDTSKLYVDYMGPESGDLHVTKGGNYTTGRLRDLRAAYREPAGSASPTIGFRIARYD</sequence>
<reference evidence="5" key="1">
    <citation type="journal article" date="2019" name="Int. J. Syst. Evol. Microbiol.">
        <title>The Global Catalogue of Microorganisms (GCM) 10K type strain sequencing project: providing services to taxonomists for standard genome sequencing and annotation.</title>
        <authorList>
            <consortium name="The Broad Institute Genomics Platform"/>
            <consortium name="The Broad Institute Genome Sequencing Center for Infectious Disease"/>
            <person name="Wu L."/>
            <person name="Ma J."/>
        </authorList>
    </citation>
    <scope>NUCLEOTIDE SEQUENCE [LARGE SCALE GENOMIC DNA]</scope>
    <source>
        <strain evidence="5">KCTC 52473</strain>
    </source>
</reference>
<dbReference type="InterPro" id="IPR042095">
    <property type="entry name" value="SUMF_sf"/>
</dbReference>
<evidence type="ECO:0000259" key="3">
    <source>
        <dbReference type="Pfam" id="PF08308"/>
    </source>
</evidence>
<proteinExistence type="predicted"/>
<organism evidence="4 5">
    <name type="scientific">Agaribacter flavus</name>
    <dbReference type="NCBI Taxonomy" id="1902781"/>
    <lineage>
        <taxon>Bacteria</taxon>
        <taxon>Pseudomonadati</taxon>
        <taxon>Pseudomonadota</taxon>
        <taxon>Gammaproteobacteria</taxon>
        <taxon>Alteromonadales</taxon>
        <taxon>Alteromonadaceae</taxon>
        <taxon>Agaribacter</taxon>
    </lineage>
</organism>
<protein>
    <submittedName>
        <fullName evidence="4">SUMF1/EgtB/PvdO family nonheme iron enzyme</fullName>
    </submittedName>
</protein>
<evidence type="ECO:0000313" key="4">
    <source>
        <dbReference type="EMBL" id="MFC3122910.1"/>
    </source>
</evidence>
<feature type="domain" description="PEGA" evidence="3">
    <location>
        <begin position="335"/>
        <end position="399"/>
    </location>
</feature>
<feature type="domain" description="Sulfatase-modifying factor enzyme-like" evidence="2">
    <location>
        <begin position="424"/>
        <end position="671"/>
    </location>
</feature>